<keyword evidence="2" id="KW-0378">Hydrolase</keyword>
<keyword evidence="2" id="KW-0479">Metal-binding</keyword>
<dbReference type="PANTHER" id="PTHR10458">
    <property type="entry name" value="PEPTIDE DEFORMYLASE"/>
    <property type="match status" value="1"/>
</dbReference>
<feature type="binding site" evidence="2">
    <location>
        <position position="133"/>
    </location>
    <ligand>
        <name>Fe cation</name>
        <dbReference type="ChEBI" id="CHEBI:24875"/>
    </ligand>
</feature>
<dbReference type="EMBL" id="MGJP01000008">
    <property type="protein sequence ID" value="OGN10400.1"/>
    <property type="molecule type" value="Genomic_DNA"/>
</dbReference>
<accession>A0A1F8FCX3</accession>
<dbReference type="InterPro" id="IPR036821">
    <property type="entry name" value="Peptide_deformylase_sf"/>
</dbReference>
<dbReference type="GO" id="GO:0006412">
    <property type="term" value="P:translation"/>
    <property type="evidence" value="ECO:0007669"/>
    <property type="project" value="UniProtKB-UniRule"/>
</dbReference>
<dbReference type="CDD" id="cd00487">
    <property type="entry name" value="Pep_deformylase"/>
    <property type="match status" value="1"/>
</dbReference>
<protein>
    <recommendedName>
        <fullName evidence="2">Peptide deformylase</fullName>
        <shortName evidence="2">PDF</shortName>
        <ecNumber evidence="2">3.5.1.88</ecNumber>
    </recommendedName>
    <alternativeName>
        <fullName evidence="2">Polypeptide deformylase</fullName>
    </alternativeName>
</protein>
<evidence type="ECO:0000256" key="1">
    <source>
        <dbReference type="ARBA" id="ARBA00010759"/>
    </source>
</evidence>
<feature type="binding site" evidence="2">
    <location>
        <position position="137"/>
    </location>
    <ligand>
        <name>Fe cation</name>
        <dbReference type="ChEBI" id="CHEBI:24875"/>
    </ligand>
</feature>
<dbReference type="PRINTS" id="PR01576">
    <property type="entry name" value="PDEFORMYLASE"/>
</dbReference>
<comment type="function">
    <text evidence="2">Removes the formyl group from the N-terminal Met of newly synthesized proteins. Requires at least a dipeptide for an efficient rate of reaction. N-terminal L-methionine is a prerequisite for activity but the enzyme has broad specificity at other positions.</text>
</comment>
<evidence type="ECO:0000313" key="3">
    <source>
        <dbReference type="EMBL" id="OGN10400.1"/>
    </source>
</evidence>
<dbReference type="Pfam" id="PF01327">
    <property type="entry name" value="Pep_deformylase"/>
    <property type="match status" value="1"/>
</dbReference>
<dbReference type="PIRSF" id="PIRSF004749">
    <property type="entry name" value="Pep_def"/>
    <property type="match status" value="1"/>
</dbReference>
<dbReference type="NCBIfam" id="TIGR00079">
    <property type="entry name" value="pept_deformyl"/>
    <property type="match status" value="1"/>
</dbReference>
<comment type="cofactor">
    <cofactor evidence="2">
        <name>Fe(2+)</name>
        <dbReference type="ChEBI" id="CHEBI:29033"/>
    </cofactor>
    <text evidence="2">Binds 1 Fe(2+) ion.</text>
</comment>
<comment type="similarity">
    <text evidence="1 2">Belongs to the polypeptide deformylase family.</text>
</comment>
<dbReference type="AlphaFoldDB" id="A0A1F8FCX3"/>
<evidence type="ECO:0000313" key="4">
    <source>
        <dbReference type="Proteomes" id="UP000177167"/>
    </source>
</evidence>
<dbReference type="GO" id="GO:0046872">
    <property type="term" value="F:metal ion binding"/>
    <property type="evidence" value="ECO:0007669"/>
    <property type="project" value="UniProtKB-KW"/>
</dbReference>
<dbReference type="PANTHER" id="PTHR10458:SF22">
    <property type="entry name" value="PEPTIDE DEFORMYLASE"/>
    <property type="match status" value="1"/>
</dbReference>
<dbReference type="Gene3D" id="3.90.45.10">
    <property type="entry name" value="Peptide deformylase"/>
    <property type="match status" value="1"/>
</dbReference>
<feature type="binding site" evidence="2">
    <location>
        <position position="91"/>
    </location>
    <ligand>
        <name>Fe cation</name>
        <dbReference type="ChEBI" id="CHEBI:24875"/>
    </ligand>
</feature>
<evidence type="ECO:0000256" key="2">
    <source>
        <dbReference type="HAMAP-Rule" id="MF_00163"/>
    </source>
</evidence>
<gene>
    <name evidence="2" type="primary">def</name>
    <name evidence="3" type="ORF">A3J46_02125</name>
</gene>
<sequence>MKIPEKILTKKVELVDTEKVKKGEYDSLFSDMKKAMKENSGIGLAANQVGKDLAIFVIDEEIARENKVPEIYINPEVTEYSRDKDEMEEGCLSIPEYYAPIHRSKKIKIKAVDEKGNKIKFKAKGLLARILQHETDHLNGTTIKDRAQ</sequence>
<proteinExistence type="inferred from homology"/>
<dbReference type="GO" id="GO:0042586">
    <property type="term" value="F:peptide deformylase activity"/>
    <property type="evidence" value="ECO:0007669"/>
    <property type="project" value="UniProtKB-UniRule"/>
</dbReference>
<dbReference type="HAMAP" id="MF_00163">
    <property type="entry name" value="Pep_deformylase"/>
    <property type="match status" value="1"/>
</dbReference>
<name>A0A1F8FCX3_9BACT</name>
<dbReference type="InterPro" id="IPR023635">
    <property type="entry name" value="Peptide_deformylase"/>
</dbReference>
<organism evidence="3 4">
    <name type="scientific">Candidatus Yanofskybacteria bacterium RIFCSPHIGHO2_02_FULL_41_11</name>
    <dbReference type="NCBI Taxonomy" id="1802675"/>
    <lineage>
        <taxon>Bacteria</taxon>
        <taxon>Candidatus Yanofskyibacteriota</taxon>
    </lineage>
</organism>
<dbReference type="Proteomes" id="UP000177167">
    <property type="component" value="Unassembled WGS sequence"/>
</dbReference>
<feature type="active site" evidence="2">
    <location>
        <position position="134"/>
    </location>
</feature>
<reference evidence="3 4" key="1">
    <citation type="journal article" date="2016" name="Nat. Commun.">
        <title>Thousands of microbial genomes shed light on interconnected biogeochemical processes in an aquifer system.</title>
        <authorList>
            <person name="Anantharaman K."/>
            <person name="Brown C.T."/>
            <person name="Hug L.A."/>
            <person name="Sharon I."/>
            <person name="Castelle C.J."/>
            <person name="Probst A.J."/>
            <person name="Thomas B.C."/>
            <person name="Singh A."/>
            <person name="Wilkins M.J."/>
            <person name="Karaoz U."/>
            <person name="Brodie E.L."/>
            <person name="Williams K.H."/>
            <person name="Hubbard S.S."/>
            <person name="Banfield J.F."/>
        </authorList>
    </citation>
    <scope>NUCLEOTIDE SEQUENCE [LARGE SCALE GENOMIC DNA]</scope>
</reference>
<keyword evidence="2" id="KW-0648">Protein biosynthesis</keyword>
<dbReference type="EC" id="3.5.1.88" evidence="2"/>
<comment type="caution">
    <text evidence="3">The sequence shown here is derived from an EMBL/GenBank/DDBJ whole genome shotgun (WGS) entry which is preliminary data.</text>
</comment>
<dbReference type="NCBIfam" id="NF001159">
    <property type="entry name" value="PRK00150.1-3"/>
    <property type="match status" value="1"/>
</dbReference>
<comment type="catalytic activity">
    <reaction evidence="2">
        <text>N-terminal N-formyl-L-methionyl-[peptide] + H2O = N-terminal L-methionyl-[peptide] + formate</text>
        <dbReference type="Rhea" id="RHEA:24420"/>
        <dbReference type="Rhea" id="RHEA-COMP:10639"/>
        <dbReference type="Rhea" id="RHEA-COMP:10640"/>
        <dbReference type="ChEBI" id="CHEBI:15377"/>
        <dbReference type="ChEBI" id="CHEBI:15740"/>
        <dbReference type="ChEBI" id="CHEBI:49298"/>
        <dbReference type="ChEBI" id="CHEBI:64731"/>
        <dbReference type="EC" id="3.5.1.88"/>
    </reaction>
</comment>
<keyword evidence="2" id="KW-0408">Iron</keyword>
<dbReference type="SUPFAM" id="SSF56420">
    <property type="entry name" value="Peptide deformylase"/>
    <property type="match status" value="1"/>
</dbReference>